<accession>I0WTT2</accession>
<name>I0WTT2_RHOOP</name>
<gene>
    <name evidence="1" type="ORF">W59_11401</name>
</gene>
<dbReference type="EMBL" id="AJJH01000052">
    <property type="protein sequence ID" value="EID79798.1"/>
    <property type="molecule type" value="Genomic_DNA"/>
</dbReference>
<evidence type="ECO:0000313" key="2">
    <source>
        <dbReference type="Proteomes" id="UP000006447"/>
    </source>
</evidence>
<evidence type="ECO:0000313" key="1">
    <source>
        <dbReference type="EMBL" id="EID79798.1"/>
    </source>
</evidence>
<comment type="caution">
    <text evidence="1">The sequence shown here is derived from an EMBL/GenBank/DDBJ whole genome shotgun (WGS) entry which is preliminary data.</text>
</comment>
<proteinExistence type="predicted"/>
<dbReference type="PATRIC" id="fig|1165867.3.peg.2321"/>
<organism evidence="1 2">
    <name type="scientific">Rhodococcus opacus RKJ300 = JCM 13270</name>
    <dbReference type="NCBI Taxonomy" id="1165867"/>
    <lineage>
        <taxon>Bacteria</taxon>
        <taxon>Bacillati</taxon>
        <taxon>Actinomycetota</taxon>
        <taxon>Actinomycetes</taxon>
        <taxon>Mycobacteriales</taxon>
        <taxon>Nocardiaceae</taxon>
        <taxon>Rhodococcus</taxon>
    </lineage>
</organism>
<dbReference type="AlphaFoldDB" id="I0WTT2"/>
<reference evidence="1 2" key="1">
    <citation type="journal article" date="2012" name="J. Bacteriol.">
        <title>Draft genome sequence of the nitrophenol-degrading actinomycete Rhodococcus imtechensis RKJ300.</title>
        <authorList>
            <person name="Vikram S."/>
            <person name="Kumar S."/>
            <person name="Subramanian S."/>
            <person name="Raghava G.P."/>
        </authorList>
    </citation>
    <scope>NUCLEOTIDE SEQUENCE [LARGE SCALE GENOMIC DNA]</scope>
    <source>
        <strain evidence="1 2">RKJ300</strain>
    </source>
</reference>
<dbReference type="Proteomes" id="UP000006447">
    <property type="component" value="Unassembled WGS sequence"/>
</dbReference>
<protein>
    <submittedName>
        <fullName evidence="1">Uncharacterized protein</fullName>
    </submittedName>
</protein>
<sequence>MARSSTVSARRLGGWFSVPSDGNTGGDLLALDTVADWLRERRVSFSVAVSEIARYADLISYPMVRADTVHPADADILVWMRGPLSVDAETPLLAVFAGKPRIAWGVSTTPPDAEGHFDTVIARDRPGEPGRLDLSFRSRTAPVPVVGLIYAGPQPDYRTPCEPVVRTVVRDALATRDNAKIEIATRMPVEGNRLQTPAQREVQR</sequence>